<dbReference type="PaxDb" id="7159-AAEL013696-PA"/>
<dbReference type="AlphaFoldDB" id="Q16IE9"/>
<dbReference type="STRING" id="7159.Q16IE9"/>
<keyword evidence="1" id="KW-0732">Signal</keyword>
<evidence type="ECO:0000313" key="3">
    <source>
        <dbReference type="Proteomes" id="UP000682892"/>
    </source>
</evidence>
<dbReference type="PhylomeDB" id="Q16IE9"/>
<sequence>MNLLVTSTEIVVLLTIIIHPVPSSALLCRQCFSLISWEDCERATRDNLCTAQGVSASHQGWLHDNPSLLVGNHSRFSCFKYVALVNRHNDKGLVTAYGRGCTFAINDFCEGWKPSVAVKSCNVCSDRDMCNGGFRNCHPSIGIVSLLLVSALMYQQ</sequence>
<reference evidence="2" key="2">
    <citation type="journal article" date="2007" name="Science">
        <title>Genome sequence of Aedes aegypti, a major arbovirus vector.</title>
        <authorList>
            <person name="Nene V."/>
            <person name="Wortman J.R."/>
            <person name="Lawson D."/>
            <person name="Haas B."/>
            <person name="Kodira C."/>
            <person name="Tu Z.J."/>
            <person name="Loftus B."/>
            <person name="Xi Z."/>
            <person name="Megy K."/>
            <person name="Grabherr M."/>
            <person name="Ren Q."/>
            <person name="Zdobnov E.M."/>
            <person name="Lobo N.F."/>
            <person name="Campbell K.S."/>
            <person name="Brown S.E."/>
            <person name="Bonaldo M.F."/>
            <person name="Zhu J."/>
            <person name="Sinkins S.P."/>
            <person name="Hogenkamp D.G."/>
            <person name="Amedeo P."/>
            <person name="Arensburger P."/>
            <person name="Atkinson P.W."/>
            <person name="Bidwell S."/>
            <person name="Biedler J."/>
            <person name="Birney E."/>
            <person name="Bruggner R.V."/>
            <person name="Costas J."/>
            <person name="Coy M.R."/>
            <person name="Crabtree J."/>
            <person name="Crawford M."/>
            <person name="Debruyn B."/>
            <person name="Decaprio D."/>
            <person name="Eiglmeier K."/>
            <person name="Eisenstadt E."/>
            <person name="El-Dorry H."/>
            <person name="Gelbart W.M."/>
            <person name="Gomes S.L."/>
            <person name="Hammond M."/>
            <person name="Hannick L.I."/>
            <person name="Hogan J.R."/>
            <person name="Holmes M.H."/>
            <person name="Jaffe D."/>
            <person name="Johnston J.S."/>
            <person name="Kennedy R.C."/>
            <person name="Koo H."/>
            <person name="Kravitz S."/>
            <person name="Kriventseva E.V."/>
            <person name="Kulp D."/>
            <person name="Labutti K."/>
            <person name="Lee E."/>
            <person name="Li S."/>
            <person name="Lovin D.D."/>
            <person name="Mao C."/>
            <person name="Mauceli E."/>
            <person name="Menck C.F."/>
            <person name="Miller J.R."/>
            <person name="Montgomery P."/>
            <person name="Mori A."/>
            <person name="Nascimento A.L."/>
            <person name="Naveira H.F."/>
            <person name="Nusbaum C."/>
            <person name="O'leary S."/>
            <person name="Orvis J."/>
            <person name="Pertea M."/>
            <person name="Quesneville H."/>
            <person name="Reidenbach K.R."/>
            <person name="Rogers Y.H."/>
            <person name="Roth C.W."/>
            <person name="Schneider J.R."/>
            <person name="Schatz M."/>
            <person name="Shumway M."/>
            <person name="Stanke M."/>
            <person name="Stinson E.O."/>
            <person name="Tubio J.M."/>
            <person name="Vanzee J.P."/>
            <person name="Verjovski-Almeida S."/>
            <person name="Werner D."/>
            <person name="White O."/>
            <person name="Wyder S."/>
            <person name="Zeng Q."/>
            <person name="Zhao Q."/>
            <person name="Zhao Y."/>
            <person name="Hill C.A."/>
            <person name="Raikhel A.S."/>
            <person name="Soares M.B."/>
            <person name="Knudson D.L."/>
            <person name="Lee N.H."/>
            <person name="Galagan J."/>
            <person name="Salzberg S.L."/>
            <person name="Paulsen I.T."/>
            <person name="Dimopoulos G."/>
            <person name="Collins F.H."/>
            <person name="Birren B."/>
            <person name="Fraser-Liggett C.M."/>
            <person name="Severson D.W."/>
        </authorList>
    </citation>
    <scope>NUCLEOTIDE SEQUENCE [LARGE SCALE GENOMIC DNA]</scope>
    <source>
        <strain evidence="2">Liverpool</strain>
    </source>
</reference>
<dbReference type="HOGENOM" id="CLU_1688173_0_0_1"/>
<evidence type="ECO:0000313" key="2">
    <source>
        <dbReference type="EMBL" id="EAT34039.1"/>
    </source>
</evidence>
<proteinExistence type="predicted"/>
<feature type="signal peptide" evidence="1">
    <location>
        <begin position="1"/>
        <end position="25"/>
    </location>
</feature>
<dbReference type="eggNOG" id="ENOG502T9H6">
    <property type="taxonomic scope" value="Eukaryota"/>
</dbReference>
<dbReference type="Proteomes" id="UP000682892">
    <property type="component" value="Unassembled WGS sequence"/>
</dbReference>
<dbReference type="OMA" id="AHNDMSK"/>
<accession>Q16IE9</accession>
<dbReference type="EMBL" id="CH478083">
    <property type="protein sequence ID" value="EAT34039.1"/>
    <property type="molecule type" value="Genomic_DNA"/>
</dbReference>
<name>Q16IE9_AEDAE</name>
<gene>
    <name evidence="2" type="ORF">AaeL_AAEL013696</name>
</gene>
<organism evidence="2 3">
    <name type="scientific">Aedes aegypti</name>
    <name type="common">Yellowfever mosquito</name>
    <name type="synonym">Culex aegypti</name>
    <dbReference type="NCBI Taxonomy" id="7159"/>
    <lineage>
        <taxon>Eukaryota</taxon>
        <taxon>Metazoa</taxon>
        <taxon>Ecdysozoa</taxon>
        <taxon>Arthropoda</taxon>
        <taxon>Hexapoda</taxon>
        <taxon>Insecta</taxon>
        <taxon>Pterygota</taxon>
        <taxon>Neoptera</taxon>
        <taxon>Endopterygota</taxon>
        <taxon>Diptera</taxon>
        <taxon>Nematocera</taxon>
        <taxon>Culicoidea</taxon>
        <taxon>Culicidae</taxon>
        <taxon>Culicinae</taxon>
        <taxon>Aedini</taxon>
        <taxon>Aedes</taxon>
        <taxon>Stegomyia</taxon>
    </lineage>
</organism>
<reference evidence="2" key="3">
    <citation type="submission" date="2012-09" db="EMBL/GenBank/DDBJ databases">
        <authorList>
            <consortium name="VectorBase"/>
        </authorList>
    </citation>
    <scope>NUCLEOTIDE SEQUENCE</scope>
    <source>
        <strain evidence="2">Liverpool</strain>
    </source>
</reference>
<feature type="chain" id="PRO_5014307069" evidence="1">
    <location>
        <begin position="26"/>
        <end position="156"/>
    </location>
</feature>
<protein>
    <submittedName>
        <fullName evidence="2">AAEL013696-PA</fullName>
    </submittedName>
</protein>
<reference evidence="2" key="1">
    <citation type="submission" date="2005-10" db="EMBL/GenBank/DDBJ databases">
        <authorList>
            <person name="Loftus B.J."/>
            <person name="Nene V.M."/>
            <person name="Hannick L.I."/>
            <person name="Bidwell S."/>
            <person name="Haas B."/>
            <person name="Amedeo P."/>
            <person name="Orvis J."/>
            <person name="Wortman J.R."/>
            <person name="White O.R."/>
            <person name="Salzberg S."/>
            <person name="Shumway M."/>
            <person name="Koo H."/>
            <person name="Zhao Y."/>
            <person name="Holmes M."/>
            <person name="Miller J."/>
            <person name="Schatz M."/>
            <person name="Pop M."/>
            <person name="Pai G."/>
            <person name="Utterback T."/>
            <person name="Rogers Y.-H."/>
            <person name="Kravitz S."/>
            <person name="Fraser C.M."/>
        </authorList>
    </citation>
    <scope>NUCLEOTIDE SEQUENCE</scope>
    <source>
        <strain evidence="2">Liverpool</strain>
    </source>
</reference>
<evidence type="ECO:0000256" key="1">
    <source>
        <dbReference type="SAM" id="SignalP"/>
    </source>
</evidence>